<gene>
    <name evidence="1" type="ORF">OUZ56_003089</name>
</gene>
<protein>
    <submittedName>
        <fullName evidence="1">Uncharacterized protein</fullName>
    </submittedName>
</protein>
<evidence type="ECO:0000313" key="1">
    <source>
        <dbReference type="EMBL" id="KAK4021168.1"/>
    </source>
</evidence>
<comment type="caution">
    <text evidence="1">The sequence shown here is derived from an EMBL/GenBank/DDBJ whole genome shotgun (WGS) entry which is preliminary data.</text>
</comment>
<name>A0ABR0A7Q0_9CRUS</name>
<accession>A0ABR0A7Q0</accession>
<sequence>MIGIVNYWQLWPDFGRSSVGDCRLRSCVEVSLAGKWVYILLFLFDGGDSLVPTVHLYAIPISLSLQPVKKVQH</sequence>
<evidence type="ECO:0000313" key="2">
    <source>
        <dbReference type="Proteomes" id="UP001234178"/>
    </source>
</evidence>
<proteinExistence type="predicted"/>
<keyword evidence="2" id="KW-1185">Reference proteome</keyword>
<dbReference type="EMBL" id="JAOYFB010000036">
    <property type="protein sequence ID" value="KAK4021168.1"/>
    <property type="molecule type" value="Genomic_DNA"/>
</dbReference>
<reference evidence="1 2" key="1">
    <citation type="journal article" date="2023" name="Nucleic Acids Res.">
        <title>The hologenome of Daphnia magna reveals possible DNA methylation and microbiome-mediated evolution of the host genome.</title>
        <authorList>
            <person name="Chaturvedi A."/>
            <person name="Li X."/>
            <person name="Dhandapani V."/>
            <person name="Marshall H."/>
            <person name="Kissane S."/>
            <person name="Cuenca-Cambronero M."/>
            <person name="Asole G."/>
            <person name="Calvet F."/>
            <person name="Ruiz-Romero M."/>
            <person name="Marangio P."/>
            <person name="Guigo R."/>
            <person name="Rago D."/>
            <person name="Mirbahai L."/>
            <person name="Eastwood N."/>
            <person name="Colbourne J.K."/>
            <person name="Zhou J."/>
            <person name="Mallon E."/>
            <person name="Orsini L."/>
        </authorList>
    </citation>
    <scope>NUCLEOTIDE SEQUENCE [LARGE SCALE GENOMIC DNA]</scope>
    <source>
        <strain evidence="1">LRV0_1</strain>
    </source>
</reference>
<dbReference type="Proteomes" id="UP001234178">
    <property type="component" value="Unassembled WGS sequence"/>
</dbReference>
<organism evidence="1 2">
    <name type="scientific">Daphnia magna</name>
    <dbReference type="NCBI Taxonomy" id="35525"/>
    <lineage>
        <taxon>Eukaryota</taxon>
        <taxon>Metazoa</taxon>
        <taxon>Ecdysozoa</taxon>
        <taxon>Arthropoda</taxon>
        <taxon>Crustacea</taxon>
        <taxon>Branchiopoda</taxon>
        <taxon>Diplostraca</taxon>
        <taxon>Cladocera</taxon>
        <taxon>Anomopoda</taxon>
        <taxon>Daphniidae</taxon>
        <taxon>Daphnia</taxon>
    </lineage>
</organism>